<sequence>MSELSLGSLRVPLSLDLPPVEVPDAVRTGLKWAGIVVGAGACTVMAYHTVAAIVCRPAPWFSFISYGKTKMTTPYSFEDPRFYPRAQLPWLGQLEQHWEEIRDELQAFLRTMPVPFVPYFRPDLVNKAGAWKTLGLKAWGLEDRAIMQHFPKTCKVLRDLPVPVVGVSFNHLEARGVVKAHQGNTNAIARVHLGLKVPKNKTEDCYFKVSSDIRPWREGQAFGFCDAHWHTAFNGADESRYILLFDAIHPEYTHMTTYICARVVADLALQYFTGRIRLIQWLTKVAPTPTRLVLYNTFVPVFHVLLLINPDFLSFFS</sequence>
<dbReference type="InParanoid" id="F2UDC6"/>
<evidence type="ECO:0000256" key="3">
    <source>
        <dbReference type="ARBA" id="ARBA00023002"/>
    </source>
</evidence>
<dbReference type="PANTHER" id="PTHR46332:SF5">
    <property type="entry name" value="ASPARTATE BETA-HYDROXYLASE DOMAIN CONTAINING 2"/>
    <property type="match status" value="1"/>
</dbReference>
<dbReference type="Gene3D" id="2.60.120.330">
    <property type="entry name" value="B-lactam Antibiotic, Isopenicillin N Synthase, Chain"/>
    <property type="match status" value="1"/>
</dbReference>
<dbReference type="Pfam" id="PF05118">
    <property type="entry name" value="Asp_Arg_Hydrox"/>
    <property type="match status" value="1"/>
</dbReference>
<dbReference type="PANTHER" id="PTHR46332">
    <property type="entry name" value="ASPARTATE BETA-HYDROXYLASE DOMAIN-CONTAINING PROTEIN 2"/>
    <property type="match status" value="1"/>
</dbReference>
<evidence type="ECO:0000259" key="4">
    <source>
        <dbReference type="Pfam" id="PF05118"/>
    </source>
</evidence>
<evidence type="ECO:0000256" key="2">
    <source>
        <dbReference type="ARBA" id="ARBA00022964"/>
    </source>
</evidence>
<organism evidence="6">
    <name type="scientific">Salpingoeca rosetta (strain ATCC 50818 / BSB-021)</name>
    <dbReference type="NCBI Taxonomy" id="946362"/>
    <lineage>
        <taxon>Eukaryota</taxon>
        <taxon>Choanoflagellata</taxon>
        <taxon>Craspedida</taxon>
        <taxon>Salpingoecidae</taxon>
        <taxon>Salpingoeca</taxon>
    </lineage>
</organism>
<evidence type="ECO:0000313" key="5">
    <source>
        <dbReference type="EMBL" id="EGD74621.1"/>
    </source>
</evidence>
<accession>F2UDC6</accession>
<proteinExistence type="inferred from homology"/>
<keyword evidence="2" id="KW-0223">Dioxygenase</keyword>
<keyword evidence="6" id="KW-1185">Reference proteome</keyword>
<dbReference type="InterPro" id="IPR027443">
    <property type="entry name" value="IPNS-like_sf"/>
</dbReference>
<evidence type="ECO:0000256" key="1">
    <source>
        <dbReference type="ARBA" id="ARBA00007730"/>
    </source>
</evidence>
<comment type="similarity">
    <text evidence="1">Belongs to the aspartyl/asparaginyl beta-hydroxylase family.</text>
</comment>
<dbReference type="Proteomes" id="UP000007799">
    <property type="component" value="Unassembled WGS sequence"/>
</dbReference>
<dbReference type="EMBL" id="GL832969">
    <property type="protein sequence ID" value="EGD74621.1"/>
    <property type="molecule type" value="Genomic_DNA"/>
</dbReference>
<dbReference type="RefSeq" id="XP_004992878.1">
    <property type="nucleotide sequence ID" value="XM_004992821.1"/>
</dbReference>
<gene>
    <name evidence="5" type="ORF">PTSG_05986</name>
</gene>
<keyword evidence="3" id="KW-0560">Oxidoreductase</keyword>
<dbReference type="GeneID" id="16073451"/>
<dbReference type="InterPro" id="IPR007803">
    <property type="entry name" value="Asp/Arg/Pro-Hydrxlase"/>
</dbReference>
<feature type="domain" description="Aspartyl/asparaginy/proline hydroxylase" evidence="4">
    <location>
        <begin position="95"/>
        <end position="250"/>
    </location>
</feature>
<protein>
    <recommendedName>
        <fullName evidence="4">Aspartyl/asparaginy/proline hydroxylase domain-containing protein</fullName>
    </recommendedName>
</protein>
<dbReference type="GO" id="GO:0051213">
    <property type="term" value="F:dioxygenase activity"/>
    <property type="evidence" value="ECO:0007669"/>
    <property type="project" value="UniProtKB-KW"/>
</dbReference>
<name>F2UDC6_SALR5</name>
<dbReference type="eggNOG" id="KOG3696">
    <property type="taxonomic scope" value="Eukaryota"/>
</dbReference>
<dbReference type="OrthoDB" id="5973929at2759"/>
<dbReference type="KEGG" id="sre:PTSG_05986"/>
<dbReference type="InterPro" id="IPR051821">
    <property type="entry name" value="Asp/Asn_beta-hydroxylase"/>
</dbReference>
<reference evidence="5" key="1">
    <citation type="submission" date="2009-08" db="EMBL/GenBank/DDBJ databases">
        <title>Annotation of Salpingoeca rosetta.</title>
        <authorList>
            <consortium name="The Broad Institute Genome Sequencing Platform"/>
            <person name="Russ C."/>
            <person name="Cuomo C."/>
            <person name="Burger G."/>
            <person name="Gray M.W."/>
            <person name="Holland P.W.H."/>
            <person name="King N."/>
            <person name="Lang F.B.F."/>
            <person name="Roger A.J."/>
            <person name="Ruiz-Trillo I."/>
            <person name="Young S.K."/>
            <person name="Zeng Q."/>
            <person name="Gargeya S."/>
            <person name="Alvarado L."/>
            <person name="Berlin A."/>
            <person name="Chapman S.B."/>
            <person name="Chen Z."/>
            <person name="Freedman E."/>
            <person name="Gellesch M."/>
            <person name="Goldberg J."/>
            <person name="Griggs A."/>
            <person name="Gujja S."/>
            <person name="Heilman E."/>
            <person name="Heiman D."/>
            <person name="Howarth C."/>
            <person name="Mehta T."/>
            <person name="Neiman D."/>
            <person name="Pearson M."/>
            <person name="Roberts A."/>
            <person name="Saif S."/>
            <person name="Shea T."/>
            <person name="Shenoy N."/>
            <person name="Sisk P."/>
            <person name="Stolte C."/>
            <person name="Sykes S."/>
            <person name="White J."/>
            <person name="Yandava C."/>
            <person name="Haas B."/>
            <person name="Nusbaum C."/>
            <person name="Birren B."/>
        </authorList>
    </citation>
    <scope>NUCLEOTIDE SEQUENCE [LARGE SCALE GENOMIC DNA]</scope>
    <source>
        <strain evidence="5">ATCC 50818</strain>
    </source>
</reference>
<evidence type="ECO:0000313" key="6">
    <source>
        <dbReference type="Proteomes" id="UP000007799"/>
    </source>
</evidence>
<dbReference type="AlphaFoldDB" id="F2UDC6"/>
<dbReference type="SUPFAM" id="SSF51197">
    <property type="entry name" value="Clavaminate synthase-like"/>
    <property type="match status" value="1"/>
</dbReference>
<dbReference type="FunCoup" id="F2UDC6">
    <property type="interactions" value="275"/>
</dbReference>